<keyword evidence="3 12" id="KW-0846">Cobalamin</keyword>
<dbReference type="NCBIfam" id="TIGR02504">
    <property type="entry name" value="NrdJ_Z"/>
    <property type="match status" value="1"/>
</dbReference>
<dbReference type="InterPro" id="IPR050862">
    <property type="entry name" value="RdRp_reductase_class-2"/>
</dbReference>
<dbReference type="Gene3D" id="3.20.70.20">
    <property type="match status" value="1"/>
</dbReference>
<comment type="cofactor">
    <cofactor evidence="1 12">
        <name>adenosylcob(III)alamin</name>
        <dbReference type="ChEBI" id="CHEBI:18408"/>
    </cofactor>
</comment>
<dbReference type="FunFam" id="3.20.70.20:FF:000022">
    <property type="entry name" value="Vitamin B12-dependent ribonucleotide reductase"/>
    <property type="match status" value="1"/>
</dbReference>
<dbReference type="PANTHER" id="PTHR43371">
    <property type="entry name" value="VITAMIN B12-DEPENDENT RIBONUCLEOTIDE REDUCTASE"/>
    <property type="match status" value="1"/>
</dbReference>
<keyword evidence="12" id="KW-0237">DNA synthesis</keyword>
<dbReference type="InterPro" id="IPR008926">
    <property type="entry name" value="RNR_R1-su_N"/>
</dbReference>
<dbReference type="EC" id="1.17.4.1" evidence="12"/>
<dbReference type="InterPro" id="IPR013344">
    <property type="entry name" value="RNR_NrdJ/NrdZ"/>
</dbReference>
<evidence type="ECO:0000256" key="7">
    <source>
        <dbReference type="ARBA" id="ARBA00023116"/>
    </source>
</evidence>
<evidence type="ECO:0000256" key="5">
    <source>
        <dbReference type="ARBA" id="ARBA00022840"/>
    </source>
</evidence>
<dbReference type="GO" id="GO:0004748">
    <property type="term" value="F:ribonucleoside-diphosphate reductase activity, thioredoxin disulfide as acceptor"/>
    <property type="evidence" value="ECO:0007669"/>
    <property type="project" value="UniProtKB-EC"/>
</dbReference>
<gene>
    <name evidence="14" type="ORF">EYH45_06225</name>
</gene>
<dbReference type="EMBL" id="DQVM01000117">
    <property type="protein sequence ID" value="HIQ30142.1"/>
    <property type="molecule type" value="Genomic_DNA"/>
</dbReference>
<keyword evidence="8" id="KW-1015">Disulfide bond</keyword>
<dbReference type="PRINTS" id="PR01183">
    <property type="entry name" value="RIBORDTASEM1"/>
</dbReference>
<evidence type="ECO:0000256" key="10">
    <source>
        <dbReference type="ARBA" id="ARBA00047754"/>
    </source>
</evidence>
<dbReference type="Pfam" id="PF00317">
    <property type="entry name" value="Ribonuc_red_lgN"/>
    <property type="match status" value="1"/>
</dbReference>
<keyword evidence="7" id="KW-0215">Deoxyribonucleotide synthesis</keyword>
<evidence type="ECO:0000256" key="9">
    <source>
        <dbReference type="ARBA" id="ARBA00023285"/>
    </source>
</evidence>
<feature type="domain" description="ATP-cone" evidence="13">
    <location>
        <begin position="9"/>
        <end position="102"/>
    </location>
</feature>
<evidence type="ECO:0000256" key="12">
    <source>
        <dbReference type="RuleBase" id="RU364064"/>
    </source>
</evidence>
<accession>A0A832ZXG3</accession>
<evidence type="ECO:0000256" key="11">
    <source>
        <dbReference type="PROSITE-ProRule" id="PRU00492"/>
    </source>
</evidence>
<keyword evidence="4 11" id="KW-0547">Nucleotide-binding</keyword>
<evidence type="ECO:0000259" key="13">
    <source>
        <dbReference type="PROSITE" id="PS51161"/>
    </source>
</evidence>
<reference evidence="14" key="1">
    <citation type="journal article" date="2020" name="ISME J.">
        <title>Gammaproteobacteria mediating utilization of methyl-, sulfur- and petroleum organic compounds in deep ocean hydrothermal plumes.</title>
        <authorList>
            <person name="Zhou Z."/>
            <person name="Liu Y."/>
            <person name="Pan J."/>
            <person name="Cron B.R."/>
            <person name="Toner B.M."/>
            <person name="Anantharaman K."/>
            <person name="Breier J.A."/>
            <person name="Dick G.J."/>
            <person name="Li M."/>
        </authorList>
    </citation>
    <scope>NUCLEOTIDE SEQUENCE</scope>
    <source>
        <strain evidence="14">SZUA-1515</strain>
    </source>
</reference>
<dbReference type="GO" id="GO:0009263">
    <property type="term" value="P:deoxyribonucleotide biosynthetic process"/>
    <property type="evidence" value="ECO:0007669"/>
    <property type="project" value="UniProtKB-KW"/>
</dbReference>
<dbReference type="CDD" id="cd02888">
    <property type="entry name" value="RNR_II_dimer"/>
    <property type="match status" value="1"/>
</dbReference>
<comment type="similarity">
    <text evidence="2 12">Belongs to the ribonucleoside diphosphate reductase class-2 family.</text>
</comment>
<keyword evidence="6 12" id="KW-0560">Oxidoreductase</keyword>
<evidence type="ECO:0000313" key="14">
    <source>
        <dbReference type="EMBL" id="HIQ30142.1"/>
    </source>
</evidence>
<evidence type="ECO:0000256" key="2">
    <source>
        <dbReference type="ARBA" id="ARBA00007405"/>
    </source>
</evidence>
<organism evidence="14 15">
    <name type="scientific">Caldiarchaeum subterraneum</name>
    <dbReference type="NCBI Taxonomy" id="311458"/>
    <lineage>
        <taxon>Archaea</taxon>
        <taxon>Nitrososphaerota</taxon>
        <taxon>Candidatus Caldarchaeales</taxon>
        <taxon>Candidatus Caldarchaeaceae</taxon>
        <taxon>Candidatus Caldarchaeum</taxon>
    </lineage>
</organism>
<dbReference type="SUPFAM" id="SSF48168">
    <property type="entry name" value="R1 subunit of ribonucleotide reductase, N-terminal domain"/>
    <property type="match status" value="2"/>
</dbReference>
<evidence type="ECO:0000313" key="15">
    <source>
        <dbReference type="Proteomes" id="UP000608579"/>
    </source>
</evidence>
<dbReference type="Pfam" id="PF03477">
    <property type="entry name" value="ATP-cone"/>
    <property type="match status" value="1"/>
</dbReference>
<dbReference type="AlphaFoldDB" id="A0A832ZXG3"/>
<evidence type="ECO:0000256" key="3">
    <source>
        <dbReference type="ARBA" id="ARBA00022628"/>
    </source>
</evidence>
<dbReference type="InterPro" id="IPR005144">
    <property type="entry name" value="ATP-cone_dom"/>
</dbReference>
<dbReference type="PANTHER" id="PTHR43371:SF1">
    <property type="entry name" value="RIBONUCLEOSIDE-DIPHOSPHATE REDUCTASE"/>
    <property type="match status" value="1"/>
</dbReference>
<proteinExistence type="inferred from homology"/>
<dbReference type="GO" id="GO:0071897">
    <property type="term" value="P:DNA biosynthetic process"/>
    <property type="evidence" value="ECO:0007669"/>
    <property type="project" value="UniProtKB-KW"/>
</dbReference>
<dbReference type="GO" id="GO:0005524">
    <property type="term" value="F:ATP binding"/>
    <property type="evidence" value="ECO:0007669"/>
    <property type="project" value="UniProtKB-UniRule"/>
</dbReference>
<name>A0A832ZXG3_CALS0</name>
<comment type="function">
    <text evidence="12">Catalyzes the reduction of ribonucleotides to deoxyribonucleotides. May function to provide a pool of deoxyribonucleotide precursors for DNA repair during oxygen limitation and/or for immediate growth after restoration of oxygen.</text>
</comment>
<dbReference type="GO" id="GO:0031419">
    <property type="term" value="F:cobalamin binding"/>
    <property type="evidence" value="ECO:0007669"/>
    <property type="project" value="UniProtKB-KW"/>
</dbReference>
<evidence type="ECO:0000256" key="4">
    <source>
        <dbReference type="ARBA" id="ARBA00022741"/>
    </source>
</evidence>
<dbReference type="InterPro" id="IPR013509">
    <property type="entry name" value="RNR_lsu_N"/>
</dbReference>
<dbReference type="SUPFAM" id="SSF51998">
    <property type="entry name" value="PFL-like glycyl radical enzymes"/>
    <property type="match status" value="1"/>
</dbReference>
<keyword evidence="5 11" id="KW-0067">ATP-binding</keyword>
<dbReference type="Proteomes" id="UP000608579">
    <property type="component" value="Unassembled WGS sequence"/>
</dbReference>
<evidence type="ECO:0000256" key="6">
    <source>
        <dbReference type="ARBA" id="ARBA00023002"/>
    </source>
</evidence>
<sequence length="880" mass="101019">MNQVVKAPRRVIKRDGRVVGFDAVRIREAVKRAMLSVGRLDEKKLDDVVGYVLRVLAEKYGEEGTPHVEDIQDIVELALTKFDLYEVAKAYILYRKERERIREEKKKILERDYVDEVDKKFSINALRLLASRYLLRSPEGKLIEGPKQLFQRVAGTIVITDILHDPRVFDKEGGQPVWELDSFNPEEYDNKLGLGKGVNGEYELKWNRYHLERIRHLYEELNKQGKMRVSWSQFLNMLQRGEFEDYYRKYRQYYELMVDKKFMPNSPTLFNAGARLGQLSACFVLPVEDNMESIMKSARDAAMIFKSGGGIGINYSTLRPEGDMVFSTFGVASGPVSFMRIIDTVTEVVKQGGKRRGANMGILEIWHPDIEKFVTAKEKEGVLENFNISVMVTHDFWRYYEEGKPYPLRNPRNGEVWRTVDPHQLFREIATMAWKTADPGVLFMDNINRHNPLRGIYGDIRCTNPCGEQPLYPYESCNLGSINLYAFVKRGGDGGCYFDWDGLAEATRTALRFLDNIIDVNKYPIREIEEMTKRTRRVGLGIMGLADMLYALKIPYNSEEGFSMMSRVMEFITYHAMLESTQLAKERGPFPDFSKSSYVDDKLPLEGYYHREWWSLDWGKVVDEIKKNGIRNSHTTTVAPTGSISMLVDVSSGLEPQFAIVFEKRVSVGTFYYVDLEFERQLKERGLYNEQILKRISDNGGSLQGLGELPDDLRDVFLVAYDIPWWDHVRAQYEIQKWVDASVSKTINMPSWVTVDDVMKAYLFAYKLGLKGITIYRDASKSSQVLQTPSQRLSRYIAVTPNKTLEMMRQLGVEPPRLQQEENKEEGKPESIKAVVVSVESVEEAAAEGNVCPVCNGVNLVYQEGCLKCLECGWSTCIVA</sequence>
<keyword evidence="9 12" id="KW-0170">Cobalt</keyword>
<dbReference type="UniPathway" id="UPA00326"/>
<protein>
    <recommendedName>
        <fullName evidence="12">Vitamin B12-dependent ribonucleotide reductase</fullName>
        <ecNumber evidence="12">1.17.4.1</ecNumber>
    </recommendedName>
</protein>
<comment type="catalytic activity">
    <reaction evidence="10 12">
        <text>a 2'-deoxyribonucleoside 5'-diphosphate + [thioredoxin]-disulfide + H2O = a ribonucleoside 5'-diphosphate + [thioredoxin]-dithiol</text>
        <dbReference type="Rhea" id="RHEA:23252"/>
        <dbReference type="Rhea" id="RHEA-COMP:10698"/>
        <dbReference type="Rhea" id="RHEA-COMP:10700"/>
        <dbReference type="ChEBI" id="CHEBI:15377"/>
        <dbReference type="ChEBI" id="CHEBI:29950"/>
        <dbReference type="ChEBI" id="CHEBI:50058"/>
        <dbReference type="ChEBI" id="CHEBI:57930"/>
        <dbReference type="ChEBI" id="CHEBI:73316"/>
        <dbReference type="EC" id="1.17.4.1"/>
    </reaction>
</comment>
<evidence type="ECO:0000256" key="1">
    <source>
        <dbReference type="ARBA" id="ARBA00001922"/>
    </source>
</evidence>
<dbReference type="PROSITE" id="PS51161">
    <property type="entry name" value="ATP_CONE"/>
    <property type="match status" value="1"/>
</dbReference>
<comment type="caution">
    <text evidence="14">The sequence shown here is derived from an EMBL/GenBank/DDBJ whole genome shotgun (WGS) entry which is preliminary data.</text>
</comment>
<evidence type="ECO:0000256" key="8">
    <source>
        <dbReference type="ARBA" id="ARBA00023157"/>
    </source>
</evidence>
<dbReference type="Pfam" id="PF02867">
    <property type="entry name" value="Ribonuc_red_lgC"/>
    <property type="match status" value="1"/>
</dbReference>
<dbReference type="InterPro" id="IPR000788">
    <property type="entry name" value="RNR_lg_C"/>
</dbReference>